<evidence type="ECO:0000313" key="3">
    <source>
        <dbReference type="Proteomes" id="UP000821853"/>
    </source>
</evidence>
<proteinExistence type="predicted"/>
<dbReference type="AlphaFoldDB" id="A0A9J6GKA1"/>
<dbReference type="VEuPathDB" id="VectorBase:HLOH_057796"/>
<evidence type="ECO:0008006" key="4">
    <source>
        <dbReference type="Google" id="ProtNLM"/>
    </source>
</evidence>
<dbReference type="OrthoDB" id="6022609at2759"/>
<organism evidence="2 3">
    <name type="scientific">Haemaphysalis longicornis</name>
    <name type="common">Bush tick</name>
    <dbReference type="NCBI Taxonomy" id="44386"/>
    <lineage>
        <taxon>Eukaryota</taxon>
        <taxon>Metazoa</taxon>
        <taxon>Ecdysozoa</taxon>
        <taxon>Arthropoda</taxon>
        <taxon>Chelicerata</taxon>
        <taxon>Arachnida</taxon>
        <taxon>Acari</taxon>
        <taxon>Parasitiformes</taxon>
        <taxon>Ixodida</taxon>
        <taxon>Ixodoidea</taxon>
        <taxon>Ixodidae</taxon>
        <taxon>Haemaphysalinae</taxon>
        <taxon>Haemaphysalis</taxon>
    </lineage>
</organism>
<keyword evidence="3" id="KW-1185">Reference proteome</keyword>
<dbReference type="EMBL" id="JABSTR010000007">
    <property type="protein sequence ID" value="KAH9375618.1"/>
    <property type="molecule type" value="Genomic_DNA"/>
</dbReference>
<feature type="chain" id="PRO_5039934961" description="IGFBP N-terminal domain-containing protein" evidence="1">
    <location>
        <begin position="33"/>
        <end position="132"/>
    </location>
</feature>
<gene>
    <name evidence="2" type="ORF">HPB48_016049</name>
</gene>
<protein>
    <recommendedName>
        <fullName evidence="4">IGFBP N-terminal domain-containing protein</fullName>
    </recommendedName>
</protein>
<evidence type="ECO:0000313" key="2">
    <source>
        <dbReference type="EMBL" id="KAH9375618.1"/>
    </source>
</evidence>
<sequence length="132" mass="13411">MGSTAGVSPAPGRLPWLLVVSLSVSFVVTARAWPTLDSASPSSSLDPNGDADTAGRGATGLATICACGADVSKCPAGRTAKTPNRCPPCGMVCARQTGEPCSVDEPCAKDFGLSCDPVSNTCKGTWKFSFLL</sequence>
<name>A0A9J6GKA1_HAELO</name>
<comment type="caution">
    <text evidence="2">The sequence shown here is derived from an EMBL/GenBank/DDBJ whole genome shotgun (WGS) entry which is preliminary data.</text>
</comment>
<reference evidence="2 3" key="1">
    <citation type="journal article" date="2020" name="Cell">
        <title>Large-Scale Comparative Analyses of Tick Genomes Elucidate Their Genetic Diversity and Vector Capacities.</title>
        <authorList>
            <consortium name="Tick Genome and Microbiome Consortium (TIGMIC)"/>
            <person name="Jia N."/>
            <person name="Wang J."/>
            <person name="Shi W."/>
            <person name="Du L."/>
            <person name="Sun Y."/>
            <person name="Zhan W."/>
            <person name="Jiang J.F."/>
            <person name="Wang Q."/>
            <person name="Zhang B."/>
            <person name="Ji P."/>
            <person name="Bell-Sakyi L."/>
            <person name="Cui X.M."/>
            <person name="Yuan T.T."/>
            <person name="Jiang B.G."/>
            <person name="Yang W.F."/>
            <person name="Lam T.T."/>
            <person name="Chang Q.C."/>
            <person name="Ding S.J."/>
            <person name="Wang X.J."/>
            <person name="Zhu J.G."/>
            <person name="Ruan X.D."/>
            <person name="Zhao L."/>
            <person name="Wei J.T."/>
            <person name="Ye R.Z."/>
            <person name="Que T.C."/>
            <person name="Du C.H."/>
            <person name="Zhou Y.H."/>
            <person name="Cheng J.X."/>
            <person name="Dai P.F."/>
            <person name="Guo W.B."/>
            <person name="Han X.H."/>
            <person name="Huang E.J."/>
            <person name="Li L.F."/>
            <person name="Wei W."/>
            <person name="Gao Y.C."/>
            <person name="Liu J.Z."/>
            <person name="Shao H.Z."/>
            <person name="Wang X."/>
            <person name="Wang C.C."/>
            <person name="Yang T.C."/>
            <person name="Huo Q.B."/>
            <person name="Li W."/>
            <person name="Chen H.Y."/>
            <person name="Chen S.E."/>
            <person name="Zhou L.G."/>
            <person name="Ni X.B."/>
            <person name="Tian J.H."/>
            <person name="Sheng Y."/>
            <person name="Liu T."/>
            <person name="Pan Y.S."/>
            <person name="Xia L.Y."/>
            <person name="Li J."/>
            <person name="Zhao F."/>
            <person name="Cao W.C."/>
        </authorList>
    </citation>
    <scope>NUCLEOTIDE SEQUENCE [LARGE SCALE GENOMIC DNA]</scope>
    <source>
        <strain evidence="2">HaeL-2018</strain>
    </source>
</reference>
<dbReference type="Proteomes" id="UP000821853">
    <property type="component" value="Chromosome 5"/>
</dbReference>
<accession>A0A9J6GKA1</accession>
<keyword evidence="1" id="KW-0732">Signal</keyword>
<feature type="signal peptide" evidence="1">
    <location>
        <begin position="1"/>
        <end position="32"/>
    </location>
</feature>
<evidence type="ECO:0000256" key="1">
    <source>
        <dbReference type="SAM" id="SignalP"/>
    </source>
</evidence>